<feature type="domain" description="Phosphoribosyltransferase" evidence="1">
    <location>
        <begin position="69"/>
        <end position="208"/>
    </location>
</feature>
<dbReference type="InterPro" id="IPR000836">
    <property type="entry name" value="PRTase_dom"/>
</dbReference>
<accession>A0ABV7KVW0</accession>
<keyword evidence="3" id="KW-1185">Reference proteome</keyword>
<dbReference type="InterPro" id="IPR029057">
    <property type="entry name" value="PRTase-like"/>
</dbReference>
<dbReference type="Gene3D" id="3.40.50.2020">
    <property type="match status" value="1"/>
</dbReference>
<dbReference type="PANTHER" id="PTHR43218:SF1">
    <property type="entry name" value="PHOSPHORIBOSYLTRANSFERASE"/>
    <property type="match status" value="1"/>
</dbReference>
<gene>
    <name evidence="2" type="ORF">ACFOGJ_04380</name>
</gene>
<comment type="caution">
    <text evidence="2">The sequence shown here is derived from an EMBL/GenBank/DDBJ whole genome shotgun (WGS) entry which is preliminary data.</text>
</comment>
<reference evidence="3" key="1">
    <citation type="journal article" date="2019" name="Int. J. Syst. Evol. Microbiol.">
        <title>The Global Catalogue of Microorganisms (GCM) 10K type strain sequencing project: providing services to taxonomists for standard genome sequencing and annotation.</title>
        <authorList>
            <consortium name="The Broad Institute Genomics Platform"/>
            <consortium name="The Broad Institute Genome Sequencing Center for Infectious Disease"/>
            <person name="Wu L."/>
            <person name="Ma J."/>
        </authorList>
    </citation>
    <scope>NUCLEOTIDE SEQUENCE [LARGE SCALE GENOMIC DNA]</scope>
    <source>
        <strain evidence="3">KCTC 42964</strain>
    </source>
</reference>
<dbReference type="GO" id="GO:0016757">
    <property type="term" value="F:glycosyltransferase activity"/>
    <property type="evidence" value="ECO:0007669"/>
    <property type="project" value="UniProtKB-KW"/>
</dbReference>
<name>A0ABV7KVW0_9PROT</name>
<dbReference type="RefSeq" id="WP_379898447.1">
    <property type="nucleotide sequence ID" value="NZ_JBHRTR010000013.1"/>
</dbReference>
<organism evidence="2 3">
    <name type="scientific">Marinibaculum pumilum</name>
    <dbReference type="NCBI Taxonomy" id="1766165"/>
    <lineage>
        <taxon>Bacteria</taxon>
        <taxon>Pseudomonadati</taxon>
        <taxon>Pseudomonadota</taxon>
        <taxon>Alphaproteobacteria</taxon>
        <taxon>Rhodospirillales</taxon>
        <taxon>Rhodospirillaceae</taxon>
        <taxon>Marinibaculum</taxon>
    </lineage>
</organism>
<dbReference type="Proteomes" id="UP001595528">
    <property type="component" value="Unassembled WGS sequence"/>
</dbReference>
<keyword evidence="2" id="KW-0808">Transferase</keyword>
<dbReference type="Pfam" id="PF00156">
    <property type="entry name" value="Pribosyltran"/>
    <property type="match status" value="1"/>
</dbReference>
<evidence type="ECO:0000313" key="2">
    <source>
        <dbReference type="EMBL" id="MFC3226452.1"/>
    </source>
</evidence>
<proteinExistence type="predicted"/>
<evidence type="ECO:0000259" key="1">
    <source>
        <dbReference type="Pfam" id="PF00156"/>
    </source>
</evidence>
<dbReference type="PANTHER" id="PTHR43218">
    <property type="entry name" value="PHOSPHORIBOSYLTRANSFERASE-RELATED"/>
    <property type="match status" value="1"/>
</dbReference>
<dbReference type="EMBL" id="JBHRTR010000013">
    <property type="protein sequence ID" value="MFC3226452.1"/>
    <property type="molecule type" value="Genomic_DNA"/>
</dbReference>
<dbReference type="CDD" id="cd06223">
    <property type="entry name" value="PRTases_typeI"/>
    <property type="match status" value="1"/>
</dbReference>
<protein>
    <submittedName>
        <fullName evidence="2">Phosphoribosyltransferase</fullName>
    </submittedName>
</protein>
<dbReference type="NCBIfam" id="NF004689">
    <property type="entry name" value="PRK06031.1"/>
    <property type="match status" value="1"/>
</dbReference>
<evidence type="ECO:0000313" key="3">
    <source>
        <dbReference type="Proteomes" id="UP001595528"/>
    </source>
</evidence>
<keyword evidence="2" id="KW-0328">Glycosyltransferase</keyword>
<dbReference type="SUPFAM" id="SSF53271">
    <property type="entry name" value="PRTase-like"/>
    <property type="match status" value="1"/>
</dbReference>
<sequence>MTGLPPPDADFIAPTTDLWQEILPPDHPAGKAAPPYRFRYPARLPDGSILELPLRRLPDGERAVASLIANQASLAVAAALADHMAALAAGLGGDLVVGMPTLGLAFAAPVAERLGHPNYLPLGYSRKFWYRDELSEPVHSITSPDRAKRVFVDPNLLPRLAGRRLIVVDDAVSSGTTLVAVLALLGRLDCSLAGIVVAMRQGIAWRERLAAIDPGLPDLVRGAFAAPIFARAEGGWVPIPGTLDPGLGG</sequence>